<dbReference type="CDD" id="cd07570">
    <property type="entry name" value="GAT_Gln-NAD-synth"/>
    <property type="match status" value="1"/>
</dbReference>
<dbReference type="PROSITE" id="PS50263">
    <property type="entry name" value="CN_HYDROLASE"/>
    <property type="match status" value="1"/>
</dbReference>
<feature type="binding site" evidence="7">
    <location>
        <position position="459"/>
    </location>
    <ligand>
        <name>deamido-NAD(+)</name>
        <dbReference type="ChEBI" id="CHEBI:58437"/>
        <note>ligand shared between two neighboring subunits</note>
    </ligand>
</feature>
<feature type="binding site" evidence="7">
    <location>
        <position position="190"/>
    </location>
    <ligand>
        <name>L-glutamine</name>
        <dbReference type="ChEBI" id="CHEBI:58359"/>
    </ligand>
</feature>
<name>A0AAU9CK10_9BACT</name>
<dbReference type="GO" id="GO:0005524">
    <property type="term" value="F:ATP binding"/>
    <property type="evidence" value="ECO:0007669"/>
    <property type="project" value="UniProtKB-UniRule"/>
</dbReference>
<evidence type="ECO:0000313" key="11">
    <source>
        <dbReference type="EMBL" id="BDD08232.1"/>
    </source>
</evidence>
<feature type="active site" description="Proton acceptor; for glutaminase activity" evidence="7">
    <location>
        <position position="44"/>
    </location>
</feature>
<dbReference type="GO" id="GO:0005737">
    <property type="term" value="C:cytoplasm"/>
    <property type="evidence" value="ECO:0007669"/>
    <property type="project" value="InterPro"/>
</dbReference>
<evidence type="ECO:0000256" key="4">
    <source>
        <dbReference type="ARBA" id="ARBA00022741"/>
    </source>
</evidence>
<dbReference type="GO" id="GO:0003952">
    <property type="term" value="F:NAD+ synthase (glutamine-hydrolyzing) activity"/>
    <property type="evidence" value="ECO:0007669"/>
    <property type="project" value="UniProtKB-UniRule"/>
</dbReference>
<evidence type="ECO:0000313" key="12">
    <source>
        <dbReference type="Proteomes" id="UP001348817"/>
    </source>
</evidence>
<dbReference type="InterPro" id="IPR014729">
    <property type="entry name" value="Rossmann-like_a/b/a_fold"/>
</dbReference>
<feature type="binding site" evidence="7">
    <location>
        <position position="196"/>
    </location>
    <ligand>
        <name>L-glutamine</name>
        <dbReference type="ChEBI" id="CHEBI:58359"/>
    </ligand>
</feature>
<dbReference type="InterPro" id="IPR022310">
    <property type="entry name" value="NAD/GMP_synthase"/>
</dbReference>
<feature type="active site" description="Nucleophile; for glutaminase activity" evidence="7">
    <location>
        <position position="163"/>
    </location>
</feature>
<feature type="binding site" evidence="7">
    <location>
        <position position="582"/>
    </location>
    <ligand>
        <name>deamido-NAD(+)</name>
        <dbReference type="ChEBI" id="CHEBI:58437"/>
        <note>ligand shared between two neighboring subunits</note>
    </ligand>
</feature>
<reference evidence="11 12" key="1">
    <citation type="submission" date="2021-12" db="EMBL/GenBank/DDBJ databases">
        <title>Genome sequencing of bacteria with rrn-lacking chromosome and rrn-plasmid.</title>
        <authorList>
            <person name="Anda M."/>
            <person name="Iwasaki W."/>
        </authorList>
    </citation>
    <scope>NUCLEOTIDE SEQUENCE [LARGE SCALE GENOMIC DNA]</scope>
    <source>
        <strain evidence="11 12">DSM 100852</strain>
    </source>
</reference>
<accession>A0AAU9CK10</accession>
<dbReference type="GO" id="GO:0008795">
    <property type="term" value="F:NAD+ synthase activity"/>
    <property type="evidence" value="ECO:0007669"/>
    <property type="project" value="UniProtKB-UniRule"/>
</dbReference>
<comment type="similarity">
    <text evidence="2 7 8">In the C-terminal section; belongs to the NAD synthetase family.</text>
</comment>
<organism evidence="11 12">
    <name type="scientific">Fulvitalea axinellae</name>
    <dbReference type="NCBI Taxonomy" id="1182444"/>
    <lineage>
        <taxon>Bacteria</taxon>
        <taxon>Pseudomonadati</taxon>
        <taxon>Bacteroidota</taxon>
        <taxon>Cytophagia</taxon>
        <taxon>Cytophagales</taxon>
        <taxon>Persicobacteraceae</taxon>
        <taxon>Fulvitalea</taxon>
    </lineage>
</organism>
<feature type="binding site" evidence="7">
    <location>
        <position position="430"/>
    </location>
    <ligand>
        <name>deamido-NAD(+)</name>
        <dbReference type="ChEBI" id="CHEBI:58437"/>
        <note>ligand shared between two neighboring subunits</note>
    </ligand>
</feature>
<comment type="caution">
    <text evidence="7">Lacks conserved residue(s) required for the propagation of feature annotation.</text>
</comment>
<dbReference type="GO" id="GO:0009435">
    <property type="term" value="P:NAD+ biosynthetic process"/>
    <property type="evidence" value="ECO:0007669"/>
    <property type="project" value="UniProtKB-UniRule"/>
</dbReference>
<evidence type="ECO:0000256" key="6">
    <source>
        <dbReference type="ARBA" id="ARBA00023027"/>
    </source>
</evidence>
<evidence type="ECO:0000256" key="5">
    <source>
        <dbReference type="ARBA" id="ARBA00022840"/>
    </source>
</evidence>
<keyword evidence="6 7" id="KW-0520">NAD</keyword>
<evidence type="ECO:0000256" key="3">
    <source>
        <dbReference type="ARBA" id="ARBA00022598"/>
    </source>
</evidence>
<keyword evidence="4 7" id="KW-0547">Nucleotide-binding</keyword>
<feature type="domain" description="CN hydrolase" evidence="10">
    <location>
        <begin position="4"/>
        <end position="263"/>
    </location>
</feature>
<dbReference type="Pfam" id="PF02540">
    <property type="entry name" value="NAD_synthase"/>
    <property type="match status" value="1"/>
</dbReference>
<gene>
    <name evidence="7 11" type="primary">nadE</name>
    <name evidence="11" type="ORF">FUAX_06640</name>
</gene>
<dbReference type="Proteomes" id="UP001348817">
    <property type="component" value="Chromosome"/>
</dbReference>
<keyword evidence="12" id="KW-1185">Reference proteome</keyword>
<dbReference type="PANTHER" id="PTHR23090:SF9">
    <property type="entry name" value="GLUTAMINE-DEPENDENT NAD(+) SYNTHETASE"/>
    <property type="match status" value="1"/>
</dbReference>
<dbReference type="KEGG" id="fax:FUAX_06640"/>
<feature type="active site" description="For glutaminase activity" evidence="7">
    <location>
        <position position="111"/>
    </location>
</feature>
<comment type="similarity">
    <text evidence="9">Belongs to the NAD synthetase family.</text>
</comment>
<dbReference type="PIRSF" id="PIRSF006630">
    <property type="entry name" value="NADS_GAT"/>
    <property type="match status" value="1"/>
</dbReference>
<comment type="function">
    <text evidence="7">Catalyzes the ATP-dependent amidation of deamido-NAD to form NAD. Uses L-glutamine as a nitrogen source.</text>
</comment>
<dbReference type="HAMAP" id="MF_02090">
    <property type="entry name" value="NadE_glutamine_dep"/>
    <property type="match status" value="1"/>
</dbReference>
<dbReference type="SUPFAM" id="SSF56317">
    <property type="entry name" value="Carbon-nitrogen hydrolase"/>
    <property type="match status" value="1"/>
</dbReference>
<dbReference type="Pfam" id="PF00795">
    <property type="entry name" value="CN_hydrolase"/>
    <property type="match status" value="1"/>
</dbReference>
<dbReference type="InterPro" id="IPR003694">
    <property type="entry name" value="NAD_synthase"/>
</dbReference>
<dbReference type="SUPFAM" id="SSF52402">
    <property type="entry name" value="Adenine nucleotide alpha hydrolases-like"/>
    <property type="match status" value="1"/>
</dbReference>
<keyword evidence="5 7" id="KW-0067">ATP-binding</keyword>
<sequence length="619" mass="68924">MSKMRIAGAALNQTPLDWKNNLNNITAAVDSAIARGVDLLCLPELAVTGYGCEDLFLSGWLAEKAVSMLPAIAERCQGIAVAVGLPLRHGGTLYNCACLIKDGEILGFTAKHILANDGVHYEPRWFRPWPEGEKSEVEIAGRKYPIGSLVYDIDGAKVGVEICEDAWHPHRPANWLVPQGAEIILNLSASHFSFGKTKERHALALDPSEKYGITYVYANLLGNEAGRMIYDGDVIIAQNGKLLQRNTRLSMRPYNVVWADIDTAGNTVAPELNFDPEDKNTEFANASTLALLDYLRKSWSKRFVLSLSGGADSSACCVLVAHMVRRGVEELGVEEFLERTHRQDIAGDIEGLEGEALLSKIVEHFLVTVYQGTKNSGQATLDSAEGLADSVGAVFHHWTIDEEVESYTAKIEKAIGRKLDWSTDDLALQNIQARSRSPIVWMLTNLSHALLLTTSNRSEGDVGYATMDGDTSGSIAPIAAVDKHFILGWLRWAESELGYSGLRYVNSLKPSAELRPQEQEQTDEADLMPYNIIVEIEKLAIRRHMSPKEVFEVLSERDLEPAEALRAHVKKFYTLWARNQWKRERLAPSFHMDDFNVDPRTWCRFPILSGGFREELEEL</sequence>
<dbReference type="EMBL" id="AP025314">
    <property type="protein sequence ID" value="BDD08232.1"/>
    <property type="molecule type" value="Genomic_DNA"/>
</dbReference>
<dbReference type="Gene3D" id="3.40.50.620">
    <property type="entry name" value="HUPs"/>
    <property type="match status" value="1"/>
</dbReference>
<dbReference type="RefSeq" id="WP_338393503.1">
    <property type="nucleotide sequence ID" value="NZ_AP025314.1"/>
</dbReference>
<evidence type="ECO:0000256" key="1">
    <source>
        <dbReference type="ARBA" id="ARBA00005188"/>
    </source>
</evidence>
<dbReference type="AlphaFoldDB" id="A0AAU9CK10"/>
<evidence type="ECO:0000256" key="2">
    <source>
        <dbReference type="ARBA" id="ARBA00007145"/>
    </source>
</evidence>
<keyword evidence="3 7" id="KW-0436">Ligase</keyword>
<comment type="catalytic activity">
    <reaction evidence="7 8">
        <text>deamido-NAD(+) + L-glutamine + ATP + H2O = L-glutamate + AMP + diphosphate + NAD(+) + H(+)</text>
        <dbReference type="Rhea" id="RHEA:24384"/>
        <dbReference type="ChEBI" id="CHEBI:15377"/>
        <dbReference type="ChEBI" id="CHEBI:15378"/>
        <dbReference type="ChEBI" id="CHEBI:29985"/>
        <dbReference type="ChEBI" id="CHEBI:30616"/>
        <dbReference type="ChEBI" id="CHEBI:33019"/>
        <dbReference type="ChEBI" id="CHEBI:57540"/>
        <dbReference type="ChEBI" id="CHEBI:58359"/>
        <dbReference type="ChEBI" id="CHEBI:58437"/>
        <dbReference type="ChEBI" id="CHEBI:456215"/>
        <dbReference type="EC" id="6.3.5.1"/>
    </reaction>
</comment>
<comment type="pathway">
    <text evidence="1 7 8">Cofactor biosynthesis; NAD(+) biosynthesis; NAD(+) from deamido-NAD(+) (L-Gln route): step 1/1.</text>
</comment>
<evidence type="ECO:0000256" key="7">
    <source>
        <dbReference type="HAMAP-Rule" id="MF_02090"/>
    </source>
</evidence>
<dbReference type="PANTHER" id="PTHR23090">
    <property type="entry name" value="NH 3 /GLUTAMINE-DEPENDENT NAD + SYNTHETASE"/>
    <property type="match status" value="1"/>
</dbReference>
<dbReference type="InterPro" id="IPR036526">
    <property type="entry name" value="C-N_Hydrolase_sf"/>
</dbReference>
<protein>
    <recommendedName>
        <fullName evidence="7 8">Glutamine-dependent NAD(+) synthetase</fullName>
        <ecNumber evidence="7 8">6.3.5.1</ecNumber>
    </recommendedName>
    <alternativeName>
        <fullName evidence="7 8">NAD(+) synthase [glutamine-hydrolyzing]</fullName>
    </alternativeName>
</protein>
<dbReference type="NCBIfam" id="TIGR00552">
    <property type="entry name" value="nadE"/>
    <property type="match status" value="1"/>
</dbReference>
<dbReference type="EC" id="6.3.5.1" evidence="7 8"/>
<proteinExistence type="inferred from homology"/>
<dbReference type="InterPro" id="IPR014445">
    <property type="entry name" value="Gln-dep_NAD_synthase"/>
</dbReference>
<evidence type="ECO:0000259" key="10">
    <source>
        <dbReference type="PROSITE" id="PS50263"/>
    </source>
</evidence>
<dbReference type="CDD" id="cd00553">
    <property type="entry name" value="NAD_synthase"/>
    <property type="match status" value="1"/>
</dbReference>
<feature type="binding site" evidence="7">
    <location>
        <position position="454"/>
    </location>
    <ligand>
        <name>ATP</name>
        <dbReference type="ChEBI" id="CHEBI:30616"/>
    </ligand>
</feature>
<evidence type="ECO:0000256" key="8">
    <source>
        <dbReference type="PIRNR" id="PIRNR006630"/>
    </source>
</evidence>
<dbReference type="GO" id="GO:0004359">
    <property type="term" value="F:glutaminase activity"/>
    <property type="evidence" value="ECO:0007669"/>
    <property type="project" value="InterPro"/>
</dbReference>
<dbReference type="Gene3D" id="3.60.110.10">
    <property type="entry name" value="Carbon-nitrogen hydrolase"/>
    <property type="match status" value="1"/>
</dbReference>
<evidence type="ECO:0000256" key="9">
    <source>
        <dbReference type="RuleBase" id="RU003811"/>
    </source>
</evidence>
<dbReference type="InterPro" id="IPR003010">
    <property type="entry name" value="C-N_Hydrolase"/>
</dbReference>